<dbReference type="Gene3D" id="1.10.150.20">
    <property type="entry name" value="5' to 3' exonuclease, C-terminal subdomain"/>
    <property type="match status" value="1"/>
</dbReference>
<keyword evidence="3" id="KW-1185">Reference proteome</keyword>
<evidence type="ECO:0000313" key="2">
    <source>
        <dbReference type="EMBL" id="AYL97337.1"/>
    </source>
</evidence>
<dbReference type="EMBL" id="CP032869">
    <property type="protein sequence ID" value="AYL97337.1"/>
    <property type="molecule type" value="Genomic_DNA"/>
</dbReference>
<protein>
    <recommendedName>
        <fullName evidence="1">RNA polymerase alpha subunit C-terminal domain-containing protein</fullName>
    </recommendedName>
</protein>
<organism evidence="2 3">
    <name type="scientific">Mucilaginibacter celer</name>
    <dbReference type="NCBI Taxonomy" id="2305508"/>
    <lineage>
        <taxon>Bacteria</taxon>
        <taxon>Pseudomonadati</taxon>
        <taxon>Bacteroidota</taxon>
        <taxon>Sphingobacteriia</taxon>
        <taxon>Sphingobacteriales</taxon>
        <taxon>Sphingobacteriaceae</taxon>
        <taxon>Mucilaginibacter</taxon>
    </lineage>
</organism>
<dbReference type="Proteomes" id="UP000270046">
    <property type="component" value="Chromosome"/>
</dbReference>
<feature type="domain" description="RNA polymerase alpha subunit C-terminal" evidence="1">
    <location>
        <begin position="18"/>
        <end position="59"/>
    </location>
</feature>
<reference evidence="2 3" key="1">
    <citation type="submission" date="2018-10" db="EMBL/GenBank/DDBJ databases">
        <title>Genome sequencing of Mucilaginibacter sp. HYN0043.</title>
        <authorList>
            <person name="Kim M."/>
            <person name="Yi H."/>
        </authorList>
    </citation>
    <scope>NUCLEOTIDE SEQUENCE [LARGE SCALE GENOMIC DNA]</scope>
    <source>
        <strain evidence="2 3">HYN0043</strain>
    </source>
</reference>
<dbReference type="Pfam" id="PF03118">
    <property type="entry name" value="RNA_pol_A_CTD"/>
    <property type="match status" value="1"/>
</dbReference>
<accession>A0A494VPG1</accession>
<evidence type="ECO:0000313" key="3">
    <source>
        <dbReference type="Proteomes" id="UP000270046"/>
    </source>
</evidence>
<dbReference type="GO" id="GO:0006351">
    <property type="term" value="P:DNA-templated transcription"/>
    <property type="evidence" value="ECO:0007669"/>
    <property type="project" value="InterPro"/>
</dbReference>
<dbReference type="OrthoDB" id="7950977at2"/>
<dbReference type="KEGG" id="muh:HYN43_019375"/>
<name>A0A494VPG1_9SPHI</name>
<proteinExistence type="predicted"/>
<dbReference type="SUPFAM" id="SSF47789">
    <property type="entry name" value="C-terminal domain of RNA polymerase alpha subunit"/>
    <property type="match status" value="1"/>
</dbReference>
<evidence type="ECO:0000259" key="1">
    <source>
        <dbReference type="Pfam" id="PF03118"/>
    </source>
</evidence>
<dbReference type="GO" id="GO:0003899">
    <property type="term" value="F:DNA-directed RNA polymerase activity"/>
    <property type="evidence" value="ECO:0007669"/>
    <property type="project" value="InterPro"/>
</dbReference>
<dbReference type="GO" id="GO:0003677">
    <property type="term" value="F:DNA binding"/>
    <property type="evidence" value="ECO:0007669"/>
    <property type="project" value="InterPro"/>
</dbReference>
<sequence>MEAKNTTSPFGKLGNPAQRALANAGITTLQQLSTFTEKEILKLHGMGKASLPILRSALEQVGLAFAG</sequence>
<dbReference type="InterPro" id="IPR011260">
    <property type="entry name" value="RNAP_asu_C"/>
</dbReference>
<dbReference type="AlphaFoldDB" id="A0A494VPG1"/>
<gene>
    <name evidence="2" type="ORF">HYN43_019375</name>
</gene>
<dbReference type="RefSeq" id="WP_119410910.1">
    <property type="nucleotide sequence ID" value="NZ_CP032869.1"/>
</dbReference>